<keyword evidence="2" id="KW-1185">Reference proteome</keyword>
<reference evidence="1 2" key="1">
    <citation type="submission" date="2016-10" db="EMBL/GenBank/DDBJ databases">
        <authorList>
            <person name="de Groot N.N."/>
        </authorList>
    </citation>
    <scope>NUCLEOTIDE SEQUENCE [LARGE SCALE GENOMIC DNA]</scope>
    <source>
        <strain evidence="1 2">DSM 21668</strain>
    </source>
</reference>
<dbReference type="AlphaFoldDB" id="A0A1G9V5I4"/>
<gene>
    <name evidence="1" type="ORF">SAMN04488090_3973</name>
</gene>
<proteinExistence type="predicted"/>
<accession>A0A1G9V5I4</accession>
<dbReference type="Proteomes" id="UP000198901">
    <property type="component" value="Unassembled WGS sequence"/>
</dbReference>
<evidence type="ECO:0000313" key="1">
    <source>
        <dbReference type="EMBL" id="SDM67471.1"/>
    </source>
</evidence>
<organism evidence="1 2">
    <name type="scientific">Siphonobacter aquaeclarae</name>
    <dbReference type="NCBI Taxonomy" id="563176"/>
    <lineage>
        <taxon>Bacteria</taxon>
        <taxon>Pseudomonadati</taxon>
        <taxon>Bacteroidota</taxon>
        <taxon>Cytophagia</taxon>
        <taxon>Cytophagales</taxon>
        <taxon>Cytophagaceae</taxon>
        <taxon>Siphonobacter</taxon>
    </lineage>
</organism>
<evidence type="ECO:0000313" key="2">
    <source>
        <dbReference type="Proteomes" id="UP000198901"/>
    </source>
</evidence>
<dbReference type="STRING" id="563176.SAMN04488090_3973"/>
<protein>
    <submittedName>
        <fullName evidence="1">Uncharacterized protein</fullName>
    </submittedName>
</protein>
<name>A0A1G9V5I4_9BACT</name>
<dbReference type="EMBL" id="FNGS01000008">
    <property type="protein sequence ID" value="SDM67471.1"/>
    <property type="molecule type" value="Genomic_DNA"/>
</dbReference>
<sequence length="88" mass="10373">MLTLFFTDDIQICLHRAEIRFQNGGHEVKPEVIREMYDDTLPLLAQHREMFADITLVDVTYEGVTELTSKQEELPEWVKAFDLQKYLV</sequence>